<evidence type="ECO:0000256" key="2">
    <source>
        <dbReference type="ARBA" id="ARBA00005887"/>
    </source>
</evidence>
<keyword evidence="5 8" id="KW-1133">Transmembrane helix</keyword>
<feature type="domain" description="Ammonium transporter AmtB-like" evidence="10">
    <location>
        <begin position="35"/>
        <end position="215"/>
    </location>
</feature>
<comment type="caution">
    <text evidence="11">The sequence shown here is derived from an EMBL/GenBank/DDBJ whole genome shotgun (WGS) entry which is preliminary data.</text>
</comment>
<evidence type="ECO:0000256" key="3">
    <source>
        <dbReference type="ARBA" id="ARBA00022448"/>
    </source>
</evidence>
<evidence type="ECO:0000256" key="1">
    <source>
        <dbReference type="ARBA" id="ARBA00004141"/>
    </source>
</evidence>
<evidence type="ECO:0000313" key="12">
    <source>
        <dbReference type="Proteomes" id="UP001524586"/>
    </source>
</evidence>
<feature type="transmembrane region" description="Helical" evidence="8">
    <location>
        <begin position="188"/>
        <end position="209"/>
    </location>
</feature>
<gene>
    <name evidence="11" type="ORF">NP596_07750</name>
</gene>
<organism evidence="11 12">
    <name type="scientific">Methylomonas rivi</name>
    <dbReference type="NCBI Taxonomy" id="2952226"/>
    <lineage>
        <taxon>Bacteria</taxon>
        <taxon>Pseudomonadati</taxon>
        <taxon>Pseudomonadota</taxon>
        <taxon>Gammaproteobacteria</taxon>
        <taxon>Methylococcales</taxon>
        <taxon>Methylococcaceae</taxon>
        <taxon>Methylomonas</taxon>
    </lineage>
</organism>
<dbReference type="Gene3D" id="1.10.3430.10">
    <property type="entry name" value="Ammonium transporter AmtB like domains"/>
    <property type="match status" value="1"/>
</dbReference>
<evidence type="ECO:0000256" key="4">
    <source>
        <dbReference type="ARBA" id="ARBA00022692"/>
    </source>
</evidence>
<keyword evidence="3" id="KW-0813">Transport</keyword>
<feature type="transmembrane region" description="Helical" evidence="8">
    <location>
        <begin position="34"/>
        <end position="56"/>
    </location>
</feature>
<dbReference type="InterPro" id="IPR001905">
    <property type="entry name" value="Ammonium_transpt"/>
</dbReference>
<feature type="transmembrane region" description="Helical" evidence="8">
    <location>
        <begin position="129"/>
        <end position="147"/>
    </location>
</feature>
<feature type="chain" id="PRO_5045366856" evidence="9">
    <location>
        <begin position="27"/>
        <end position="219"/>
    </location>
</feature>
<dbReference type="EMBL" id="JANIBK010000028">
    <property type="protein sequence ID" value="MCQ8128348.1"/>
    <property type="molecule type" value="Genomic_DNA"/>
</dbReference>
<sequence>MPKRRINTTTIAVCFMSAVWPGFAGADQLNAADTAWILTASGLVLFMTVPGLALFYGGLVRTKNVLSVLMQCFAITSLVSVLWLLGGYSLALSDGGGWQQLLGGFSAFSLLNMNADSIRDNLPETVFCMYHLTFAIFAPALIVGGVAERMKFSALLWFAACWELLIYVPVCHWLWGGGWLAQLGVMDFAGGIVVHVSGGVAALVAAMMLGPRRGFPRVP</sequence>
<evidence type="ECO:0000256" key="5">
    <source>
        <dbReference type="ARBA" id="ARBA00022989"/>
    </source>
</evidence>
<dbReference type="Pfam" id="PF00909">
    <property type="entry name" value="Ammonium_transp"/>
    <property type="match status" value="1"/>
</dbReference>
<protein>
    <submittedName>
        <fullName evidence="11">Ammonia channel protein</fullName>
    </submittedName>
</protein>
<dbReference type="PROSITE" id="PS01219">
    <property type="entry name" value="AMMONIUM_TRANSP"/>
    <property type="match status" value="1"/>
</dbReference>
<comment type="subcellular location">
    <subcellularLocation>
        <location evidence="1">Membrane</location>
        <topology evidence="1">Multi-pass membrane protein</topology>
    </subcellularLocation>
</comment>
<accession>A0ABT1U3D3</accession>
<keyword evidence="6 8" id="KW-0472">Membrane</keyword>
<dbReference type="InterPro" id="IPR024041">
    <property type="entry name" value="NH4_transpt_AmtB-like_dom"/>
</dbReference>
<evidence type="ECO:0000256" key="7">
    <source>
        <dbReference type="ARBA" id="ARBA00023177"/>
    </source>
</evidence>
<dbReference type="Proteomes" id="UP001524586">
    <property type="component" value="Unassembled WGS sequence"/>
</dbReference>
<reference evidence="11 12" key="1">
    <citation type="submission" date="2022-07" db="EMBL/GenBank/DDBJ databases">
        <title>Methylomonas rivi sp. nov., Methylomonas rosea sp. nov., Methylomonas aureus sp. nov. and Methylomonas subterranea sp. nov., four novel methanotrophs isolated from a freshwater creek and the deep terrestrial subsurface.</title>
        <authorList>
            <person name="Abin C."/>
            <person name="Sankaranarayanan K."/>
            <person name="Garner C."/>
            <person name="Sindelar R."/>
            <person name="Kotary K."/>
            <person name="Garner R."/>
            <person name="Barclay S."/>
            <person name="Lawson P."/>
            <person name="Krumholz L."/>
        </authorList>
    </citation>
    <scope>NUCLEOTIDE SEQUENCE [LARGE SCALE GENOMIC DNA]</scope>
    <source>
        <strain evidence="11 12">WSC-6</strain>
    </source>
</reference>
<dbReference type="RefSeq" id="WP_371927917.1">
    <property type="nucleotide sequence ID" value="NZ_JANIBK010000028.1"/>
</dbReference>
<keyword evidence="4 8" id="KW-0812">Transmembrane</keyword>
<dbReference type="PANTHER" id="PTHR43029">
    <property type="entry name" value="AMMONIUM TRANSPORTER MEP2"/>
    <property type="match status" value="1"/>
</dbReference>
<keyword evidence="9" id="KW-0732">Signal</keyword>
<dbReference type="InterPro" id="IPR018047">
    <property type="entry name" value="Ammonium_transpt_CS"/>
</dbReference>
<evidence type="ECO:0000313" key="11">
    <source>
        <dbReference type="EMBL" id="MCQ8128348.1"/>
    </source>
</evidence>
<keyword evidence="12" id="KW-1185">Reference proteome</keyword>
<evidence type="ECO:0000259" key="10">
    <source>
        <dbReference type="Pfam" id="PF00909"/>
    </source>
</evidence>
<feature type="signal peptide" evidence="9">
    <location>
        <begin position="1"/>
        <end position="26"/>
    </location>
</feature>
<feature type="transmembrane region" description="Helical" evidence="8">
    <location>
        <begin position="154"/>
        <end position="176"/>
    </location>
</feature>
<evidence type="ECO:0000256" key="8">
    <source>
        <dbReference type="SAM" id="Phobius"/>
    </source>
</evidence>
<evidence type="ECO:0000256" key="9">
    <source>
        <dbReference type="SAM" id="SignalP"/>
    </source>
</evidence>
<proteinExistence type="inferred from homology"/>
<feature type="transmembrane region" description="Helical" evidence="8">
    <location>
        <begin position="68"/>
        <end position="91"/>
    </location>
</feature>
<dbReference type="InterPro" id="IPR029020">
    <property type="entry name" value="Ammonium/urea_transptr"/>
</dbReference>
<evidence type="ECO:0000256" key="6">
    <source>
        <dbReference type="ARBA" id="ARBA00023136"/>
    </source>
</evidence>
<dbReference type="PANTHER" id="PTHR43029:SF10">
    <property type="entry name" value="AMMONIUM TRANSPORTER MEP2"/>
    <property type="match status" value="1"/>
</dbReference>
<name>A0ABT1U3D3_9GAMM</name>
<keyword evidence="7" id="KW-0924">Ammonia transport</keyword>
<dbReference type="SUPFAM" id="SSF111352">
    <property type="entry name" value="Ammonium transporter"/>
    <property type="match status" value="1"/>
</dbReference>
<feature type="non-terminal residue" evidence="11">
    <location>
        <position position="219"/>
    </location>
</feature>
<comment type="similarity">
    <text evidence="2">Belongs to the ammonia transporter channel (TC 1.A.11.2) family.</text>
</comment>